<dbReference type="EMBL" id="FPIB01000005">
    <property type="protein sequence ID" value="SFV89937.1"/>
    <property type="molecule type" value="Genomic_DNA"/>
</dbReference>
<evidence type="ECO:0000313" key="1">
    <source>
        <dbReference type="EMBL" id="SFV89937.1"/>
    </source>
</evidence>
<name>A0A1W1E7V2_9ZZZZ</name>
<protein>
    <submittedName>
        <fullName evidence="1">Uncharacterized protein</fullName>
    </submittedName>
</protein>
<accession>A0A1W1E7V2</accession>
<gene>
    <name evidence="1" type="ORF">MNB_SV-4-85</name>
</gene>
<organism evidence="1">
    <name type="scientific">hydrothermal vent metagenome</name>
    <dbReference type="NCBI Taxonomy" id="652676"/>
    <lineage>
        <taxon>unclassified sequences</taxon>
        <taxon>metagenomes</taxon>
        <taxon>ecological metagenomes</taxon>
    </lineage>
</organism>
<proteinExistence type="predicted"/>
<dbReference type="AlphaFoldDB" id="A0A1W1E7V2"/>
<reference evidence="1" key="1">
    <citation type="submission" date="2016-10" db="EMBL/GenBank/DDBJ databases">
        <authorList>
            <person name="de Groot N.N."/>
        </authorList>
    </citation>
    <scope>NUCLEOTIDE SEQUENCE</scope>
</reference>
<sequence length="82" mass="9756">MLRKTVSIDEELFLALKREGIFEHFKNFSELVSSSLQNTLETIRRENYRQQIAQMAQDPMVMEDIEQIQENFKYADREVDAV</sequence>